<reference evidence="2 3" key="1">
    <citation type="journal article" date="2021" name="Elife">
        <title>Chloroplast acquisition without the gene transfer in kleptoplastic sea slugs, Plakobranchus ocellatus.</title>
        <authorList>
            <person name="Maeda T."/>
            <person name="Takahashi S."/>
            <person name="Yoshida T."/>
            <person name="Shimamura S."/>
            <person name="Takaki Y."/>
            <person name="Nagai Y."/>
            <person name="Toyoda A."/>
            <person name="Suzuki Y."/>
            <person name="Arimoto A."/>
            <person name="Ishii H."/>
            <person name="Satoh N."/>
            <person name="Nishiyama T."/>
            <person name="Hasebe M."/>
            <person name="Maruyama T."/>
            <person name="Minagawa J."/>
            <person name="Obokata J."/>
            <person name="Shigenobu S."/>
        </authorList>
    </citation>
    <scope>NUCLEOTIDE SEQUENCE [LARGE SCALE GENOMIC DNA]</scope>
</reference>
<dbReference type="Pfam" id="PF00059">
    <property type="entry name" value="Lectin_C"/>
    <property type="match status" value="1"/>
</dbReference>
<dbReference type="Gene3D" id="3.10.100.10">
    <property type="entry name" value="Mannose-Binding Protein A, subunit A"/>
    <property type="match status" value="1"/>
</dbReference>
<dbReference type="PROSITE" id="PS50041">
    <property type="entry name" value="C_TYPE_LECTIN_2"/>
    <property type="match status" value="1"/>
</dbReference>
<organism evidence="2 3">
    <name type="scientific">Elysia marginata</name>
    <dbReference type="NCBI Taxonomy" id="1093978"/>
    <lineage>
        <taxon>Eukaryota</taxon>
        <taxon>Metazoa</taxon>
        <taxon>Spiralia</taxon>
        <taxon>Lophotrochozoa</taxon>
        <taxon>Mollusca</taxon>
        <taxon>Gastropoda</taxon>
        <taxon>Heterobranchia</taxon>
        <taxon>Euthyneura</taxon>
        <taxon>Panpulmonata</taxon>
        <taxon>Sacoglossa</taxon>
        <taxon>Placobranchoidea</taxon>
        <taxon>Plakobranchidae</taxon>
        <taxon>Elysia</taxon>
    </lineage>
</organism>
<dbReference type="SUPFAM" id="SSF56436">
    <property type="entry name" value="C-type lectin-like"/>
    <property type="match status" value="1"/>
</dbReference>
<evidence type="ECO:0000259" key="1">
    <source>
        <dbReference type="PROSITE" id="PS50041"/>
    </source>
</evidence>
<name>A0AAV4EIF8_9GAST</name>
<protein>
    <submittedName>
        <fullName evidence="2">C-type lectin-related protein 1</fullName>
    </submittedName>
</protein>
<dbReference type="CDD" id="cd00037">
    <property type="entry name" value="CLECT"/>
    <property type="match status" value="1"/>
</dbReference>
<dbReference type="InterPro" id="IPR016186">
    <property type="entry name" value="C-type_lectin-like/link_sf"/>
</dbReference>
<dbReference type="SMART" id="SM00034">
    <property type="entry name" value="CLECT"/>
    <property type="match status" value="1"/>
</dbReference>
<dbReference type="InterPro" id="IPR001304">
    <property type="entry name" value="C-type_lectin-like"/>
</dbReference>
<dbReference type="EMBL" id="BMAT01000145">
    <property type="protein sequence ID" value="GFR60511.1"/>
    <property type="molecule type" value="Genomic_DNA"/>
</dbReference>
<accession>A0AAV4EIF8</accession>
<gene>
    <name evidence="2" type="ORF">ElyMa_000080900</name>
</gene>
<dbReference type="AlphaFoldDB" id="A0AAV4EIF8"/>
<sequence length="344" mass="38948">MFNCLCFLFNERHGKVFILPQFHSSEEYNASGKIGTGNDSTSQLLFSWKSPLVVEVKRYMCEVKGLDSSGREVIISASAEVFSNELTVDMGEQNTTKENQAMPANFTQDIAGHTNENSDSNIVIPVTCGPDMVNRDHLEASTKTILQGMANSTAEIEGNIRTVKTDVGSLQQKVSILEELVKFLNVRMESISDIQEEVFSFTEIYKMTYLISNFDIIGLFRGNRYYVSKTEARFDIWSADTQCSKLGGYLVEIDDQAEFDFVVKGLRKLTADRFYTGGNDIDTHGVWKFWHNKRPVAQFGNWYADTPDNYGGDQDCIEIKPAYSYKFNDIECDEKGKYICEGQM</sequence>
<dbReference type="InterPro" id="IPR016187">
    <property type="entry name" value="CTDL_fold"/>
</dbReference>
<evidence type="ECO:0000313" key="2">
    <source>
        <dbReference type="EMBL" id="GFR60511.1"/>
    </source>
</evidence>
<keyword evidence="3" id="KW-1185">Reference proteome</keyword>
<dbReference type="Proteomes" id="UP000762676">
    <property type="component" value="Unassembled WGS sequence"/>
</dbReference>
<dbReference type="InterPro" id="IPR050111">
    <property type="entry name" value="C-type_lectin/snaclec_domain"/>
</dbReference>
<evidence type="ECO:0000313" key="3">
    <source>
        <dbReference type="Proteomes" id="UP000762676"/>
    </source>
</evidence>
<feature type="domain" description="C-type lectin" evidence="1">
    <location>
        <begin position="220"/>
        <end position="341"/>
    </location>
</feature>
<dbReference type="PANTHER" id="PTHR22803">
    <property type="entry name" value="MANNOSE, PHOSPHOLIPASE, LECTIN RECEPTOR RELATED"/>
    <property type="match status" value="1"/>
</dbReference>
<proteinExistence type="predicted"/>
<comment type="caution">
    <text evidence="2">The sequence shown here is derived from an EMBL/GenBank/DDBJ whole genome shotgun (WGS) entry which is preliminary data.</text>
</comment>